<keyword evidence="2" id="KW-1185">Reference proteome</keyword>
<feature type="non-terminal residue" evidence="1">
    <location>
        <position position="1"/>
    </location>
</feature>
<comment type="caution">
    <text evidence="1">The sequence shown here is derived from an EMBL/GenBank/DDBJ whole genome shotgun (WGS) entry which is preliminary data.</text>
</comment>
<dbReference type="AlphaFoldDB" id="A0A9K3GR83"/>
<organism evidence="1 2">
    <name type="scientific">Kipferlia bialata</name>
    <dbReference type="NCBI Taxonomy" id="797122"/>
    <lineage>
        <taxon>Eukaryota</taxon>
        <taxon>Metamonada</taxon>
        <taxon>Carpediemonas-like organisms</taxon>
        <taxon>Kipferlia</taxon>
    </lineage>
</organism>
<sequence length="77" mass="8461">IYIYIYLCDFGAECTFSVCTPPHACVDVMPDPSDRAKWVTRRQSSVPVQTVPAFSEHSICTPSVSVIPRGMSHEEGG</sequence>
<accession>A0A9K3GR83</accession>
<proteinExistence type="predicted"/>
<name>A0A9K3GR83_9EUKA</name>
<evidence type="ECO:0000313" key="2">
    <source>
        <dbReference type="Proteomes" id="UP000265618"/>
    </source>
</evidence>
<dbReference type="EMBL" id="BDIP01008198">
    <property type="protein sequence ID" value="GIQ91710.1"/>
    <property type="molecule type" value="Genomic_DNA"/>
</dbReference>
<feature type="non-terminal residue" evidence="1">
    <location>
        <position position="77"/>
    </location>
</feature>
<evidence type="ECO:0000313" key="1">
    <source>
        <dbReference type="EMBL" id="GIQ91710.1"/>
    </source>
</evidence>
<reference evidence="1 2" key="1">
    <citation type="journal article" date="2018" name="PLoS ONE">
        <title>The draft genome of Kipferlia bialata reveals reductive genome evolution in fornicate parasites.</title>
        <authorList>
            <person name="Tanifuji G."/>
            <person name="Takabayashi S."/>
            <person name="Kume K."/>
            <person name="Takagi M."/>
            <person name="Nakayama T."/>
            <person name="Kamikawa R."/>
            <person name="Inagaki Y."/>
            <person name="Hashimoto T."/>
        </authorList>
    </citation>
    <scope>NUCLEOTIDE SEQUENCE [LARGE SCALE GENOMIC DNA]</scope>
    <source>
        <strain evidence="1">NY0173</strain>
    </source>
</reference>
<gene>
    <name evidence="1" type="ORF">KIPB_015083</name>
</gene>
<dbReference type="Proteomes" id="UP000265618">
    <property type="component" value="Unassembled WGS sequence"/>
</dbReference>
<protein>
    <submittedName>
        <fullName evidence="1">Uncharacterized protein</fullName>
    </submittedName>
</protein>